<dbReference type="SMART" id="SM00408">
    <property type="entry name" value="IGc2"/>
    <property type="match status" value="3"/>
</dbReference>
<sequence>MTIKTMTATTTKTAAAAVATATTPRRRRASGLAKMTAFLLVAAVVLADVIRVCECRNLREDDYQLQRVRRQDYDAREFLADGPGSDEDEDSESQEASPDGAGNTLPVIQTSGLVVETIEGTTVNLPCKVLNGSVDDYAVMWINGTKSIMTDSYTMTTDPRVKPGPQSETSAGFQEHTLIIEQVTRMDSGSYTCRIASTPPVEITHTLRVTHPAKVLSVQSVGSPGFLNNGAAKKLTVKQGEPLQLVCTVAGYPEPTVQWTKKAKYHQQSQQPSIPSLDHDQKNPDSAPLTPSTTVVSKTNEVRIDSVVAYRDAGYYECSAHNSITTGSSAASVSGGPNAAAAHMGIEVEIEFSPEIVVPRLVVNTGEGDVAQMACSVHAYPKVKVTWEKEILNANGPQSSAPVVAEGPNSRYDISRQSISSSSFQALVNTSAIPVGPTFVLKVKQVQGPQDFGRYRCRAENRVGVAYSDYITLTGSPAKPQSSYVHVKDKAPELAWTVDSSSPLLKYQLQYRRQQDSADSWVDVKPQPQVQVASSTGGNSGDERRYTMSYLFGGDSQPQQQPAGESMITPIILRRGTTYVARLRAENVHGWSDWSSDVVFTGGLNDDQDANEITQYDGHQHNDNISKASVAGTSDASGLQQYSALVTSIVLAIATVAVTAASVSC</sequence>
<reference evidence="5" key="1">
    <citation type="submission" date="2022-02" db="EMBL/GenBank/DDBJ databases">
        <authorList>
            <person name="King R."/>
        </authorList>
    </citation>
    <scope>NUCLEOTIDE SEQUENCE</scope>
</reference>
<dbReference type="InterPro" id="IPR003598">
    <property type="entry name" value="Ig_sub2"/>
</dbReference>
<dbReference type="GO" id="GO:0030424">
    <property type="term" value="C:axon"/>
    <property type="evidence" value="ECO:0007669"/>
    <property type="project" value="TreeGrafter"/>
</dbReference>
<feature type="compositionally biased region" description="Acidic residues" evidence="2">
    <location>
        <begin position="84"/>
        <end position="93"/>
    </location>
</feature>
<feature type="region of interest" description="Disordered" evidence="2">
    <location>
        <begin position="518"/>
        <end position="545"/>
    </location>
</feature>
<gene>
    <name evidence="5" type="ORF">APHIGO_LOCUS9505</name>
</gene>
<feature type="domain" description="Ig-like" evidence="4">
    <location>
        <begin position="106"/>
        <end position="204"/>
    </location>
</feature>
<keyword evidence="6" id="KW-1185">Reference proteome</keyword>
<keyword evidence="3" id="KW-1133">Transmembrane helix</keyword>
<keyword evidence="1" id="KW-0393">Immunoglobulin domain</keyword>
<feature type="domain" description="Ig-like" evidence="4">
    <location>
        <begin position="354"/>
        <end position="474"/>
    </location>
</feature>
<dbReference type="InterPro" id="IPR007110">
    <property type="entry name" value="Ig-like_dom"/>
</dbReference>
<keyword evidence="3" id="KW-0812">Transmembrane</keyword>
<protein>
    <recommendedName>
        <fullName evidence="4">Ig-like domain-containing protein</fullName>
    </recommendedName>
</protein>
<dbReference type="InterPro" id="IPR003599">
    <property type="entry name" value="Ig_sub"/>
</dbReference>
<keyword evidence="3" id="KW-0472">Membrane</keyword>
<evidence type="ECO:0000313" key="6">
    <source>
        <dbReference type="Proteomes" id="UP001154329"/>
    </source>
</evidence>
<feature type="domain" description="Ig-like" evidence="4">
    <location>
        <begin position="224"/>
        <end position="334"/>
    </location>
</feature>
<dbReference type="InterPro" id="IPR036116">
    <property type="entry name" value="FN3_sf"/>
</dbReference>
<feature type="compositionally biased region" description="Polar residues" evidence="2">
    <location>
        <begin position="528"/>
        <end position="537"/>
    </location>
</feature>
<name>A0A9P0J9R3_APHGO</name>
<dbReference type="Gene3D" id="2.60.40.10">
    <property type="entry name" value="Immunoglobulins"/>
    <property type="match status" value="4"/>
</dbReference>
<dbReference type="GO" id="GO:0007156">
    <property type="term" value="P:homophilic cell adhesion via plasma membrane adhesion molecules"/>
    <property type="evidence" value="ECO:0007669"/>
    <property type="project" value="TreeGrafter"/>
</dbReference>
<dbReference type="GO" id="GO:0070593">
    <property type="term" value="P:dendrite self-avoidance"/>
    <property type="evidence" value="ECO:0007669"/>
    <property type="project" value="TreeGrafter"/>
</dbReference>
<dbReference type="Pfam" id="PF13927">
    <property type="entry name" value="Ig_3"/>
    <property type="match status" value="2"/>
</dbReference>
<feature type="region of interest" description="Disordered" evidence="2">
    <location>
        <begin position="261"/>
        <end position="293"/>
    </location>
</feature>
<dbReference type="AlphaFoldDB" id="A0A9P0J9R3"/>
<dbReference type="GO" id="GO:0098632">
    <property type="term" value="F:cell-cell adhesion mediator activity"/>
    <property type="evidence" value="ECO:0007669"/>
    <property type="project" value="TreeGrafter"/>
</dbReference>
<dbReference type="InterPro" id="IPR036179">
    <property type="entry name" value="Ig-like_dom_sf"/>
</dbReference>
<dbReference type="GO" id="GO:0007411">
    <property type="term" value="P:axon guidance"/>
    <property type="evidence" value="ECO:0007669"/>
    <property type="project" value="TreeGrafter"/>
</dbReference>
<dbReference type="SMART" id="SM00409">
    <property type="entry name" value="IG"/>
    <property type="match status" value="3"/>
</dbReference>
<dbReference type="EMBL" id="OU899036">
    <property type="protein sequence ID" value="CAH1733148.1"/>
    <property type="molecule type" value="Genomic_DNA"/>
</dbReference>
<evidence type="ECO:0000256" key="1">
    <source>
        <dbReference type="ARBA" id="ARBA00023319"/>
    </source>
</evidence>
<dbReference type="InterPro" id="IPR013783">
    <property type="entry name" value="Ig-like_fold"/>
</dbReference>
<dbReference type="PROSITE" id="PS50835">
    <property type="entry name" value="IG_LIKE"/>
    <property type="match status" value="3"/>
</dbReference>
<accession>A0A9P0J9R3</accession>
<dbReference type="InterPro" id="IPR003961">
    <property type="entry name" value="FN3_dom"/>
</dbReference>
<dbReference type="SUPFAM" id="SSF49265">
    <property type="entry name" value="Fibronectin type III"/>
    <property type="match status" value="1"/>
</dbReference>
<dbReference type="CDD" id="cd00063">
    <property type="entry name" value="FN3"/>
    <property type="match status" value="1"/>
</dbReference>
<dbReference type="GO" id="GO:0005886">
    <property type="term" value="C:plasma membrane"/>
    <property type="evidence" value="ECO:0007669"/>
    <property type="project" value="TreeGrafter"/>
</dbReference>
<evidence type="ECO:0000256" key="3">
    <source>
        <dbReference type="SAM" id="Phobius"/>
    </source>
</evidence>
<feature type="region of interest" description="Disordered" evidence="2">
    <location>
        <begin position="78"/>
        <end position="106"/>
    </location>
</feature>
<organism evidence="5 6">
    <name type="scientific">Aphis gossypii</name>
    <name type="common">Cotton aphid</name>
    <dbReference type="NCBI Taxonomy" id="80765"/>
    <lineage>
        <taxon>Eukaryota</taxon>
        <taxon>Metazoa</taxon>
        <taxon>Ecdysozoa</taxon>
        <taxon>Arthropoda</taxon>
        <taxon>Hexapoda</taxon>
        <taxon>Insecta</taxon>
        <taxon>Pterygota</taxon>
        <taxon>Neoptera</taxon>
        <taxon>Paraneoptera</taxon>
        <taxon>Hemiptera</taxon>
        <taxon>Sternorrhyncha</taxon>
        <taxon>Aphidomorpha</taxon>
        <taxon>Aphidoidea</taxon>
        <taxon>Aphididae</taxon>
        <taxon>Aphidini</taxon>
        <taxon>Aphis</taxon>
        <taxon>Aphis</taxon>
    </lineage>
</organism>
<reference evidence="5" key="2">
    <citation type="submission" date="2022-10" db="EMBL/GenBank/DDBJ databases">
        <authorList>
            <consortium name="ENA_rothamsted_submissions"/>
            <consortium name="culmorum"/>
            <person name="King R."/>
        </authorList>
    </citation>
    <scope>NUCLEOTIDE SEQUENCE</scope>
</reference>
<dbReference type="SUPFAM" id="SSF48726">
    <property type="entry name" value="Immunoglobulin"/>
    <property type="match status" value="3"/>
</dbReference>
<feature type="transmembrane region" description="Helical" evidence="3">
    <location>
        <begin position="32"/>
        <end position="50"/>
    </location>
</feature>
<dbReference type="Proteomes" id="UP001154329">
    <property type="component" value="Chromosome 3"/>
</dbReference>
<evidence type="ECO:0000313" key="5">
    <source>
        <dbReference type="EMBL" id="CAH1733148.1"/>
    </source>
</evidence>
<evidence type="ECO:0000256" key="2">
    <source>
        <dbReference type="SAM" id="MobiDB-lite"/>
    </source>
</evidence>
<evidence type="ECO:0000259" key="4">
    <source>
        <dbReference type="PROSITE" id="PS50835"/>
    </source>
</evidence>
<proteinExistence type="predicted"/>
<dbReference type="PANTHER" id="PTHR10075">
    <property type="entry name" value="BASIGIN RELATED"/>
    <property type="match status" value="1"/>
</dbReference>
<dbReference type="PANTHER" id="PTHR10075:SF14">
    <property type="entry name" value="CELL ADHESION MOLECULE DSCAM2-RELATED"/>
    <property type="match status" value="1"/>
</dbReference>
<dbReference type="CDD" id="cd00096">
    <property type="entry name" value="Ig"/>
    <property type="match status" value="1"/>
</dbReference>